<evidence type="ECO:0000313" key="2">
    <source>
        <dbReference type="Proteomes" id="UP000037393"/>
    </source>
</evidence>
<proteinExistence type="predicted"/>
<protein>
    <submittedName>
        <fullName evidence="1">Uncharacterized protein</fullName>
    </submittedName>
</protein>
<name>A0A0L0GK08_9ENTR</name>
<dbReference type="EMBL" id="JNGI01000019">
    <property type="protein sequence ID" value="KNC94822.1"/>
    <property type="molecule type" value="Genomic_DNA"/>
</dbReference>
<reference evidence="1 2" key="1">
    <citation type="journal article" date="2015" name="Appl. Environ. Microbiol.">
        <title>The Enterobacterium Trabulsiella odontotermitis Presents Novel Adaptations Related to Its Association with Fungus-Growing Termites.</title>
        <authorList>
            <person name="Sapountzis P."/>
            <person name="Gruntjes T."/>
            <person name="Otani S."/>
            <person name="Estevez J."/>
            <person name="da Costa R.R."/>
            <person name="Plunkett G.3rd."/>
            <person name="Perna N.T."/>
            <person name="Poulsen M."/>
        </authorList>
    </citation>
    <scope>NUCLEOTIDE SEQUENCE [LARGE SCALE GENOMIC DNA]</scope>
    <source>
        <strain evidence="1 2">12</strain>
    </source>
</reference>
<dbReference type="Proteomes" id="UP000037393">
    <property type="component" value="Unassembled WGS sequence"/>
</dbReference>
<comment type="caution">
    <text evidence="1">The sequence shown here is derived from an EMBL/GenBank/DDBJ whole genome shotgun (WGS) entry which is preliminary data.</text>
</comment>
<keyword evidence="2" id="KW-1185">Reference proteome</keyword>
<sequence length="64" mass="6996">MVCCCVYYGVIDISVPQIVLNKASIDAKVSQSITTGVAQHMRMYRNTKLSLFAQGPEEAMNIAS</sequence>
<organism evidence="1 2">
    <name type="scientific">Trabulsiella odontotermitis</name>
    <dbReference type="NCBI Taxonomy" id="379893"/>
    <lineage>
        <taxon>Bacteria</taxon>
        <taxon>Pseudomonadati</taxon>
        <taxon>Pseudomonadota</taxon>
        <taxon>Gammaproteobacteria</taxon>
        <taxon>Enterobacterales</taxon>
        <taxon>Enterobacteriaceae</taxon>
        <taxon>Trabulsiella</taxon>
    </lineage>
</organism>
<gene>
    <name evidence="1" type="ORF">GM31_12415</name>
</gene>
<accession>A0A0L0GK08</accession>
<evidence type="ECO:0000313" key="1">
    <source>
        <dbReference type="EMBL" id="KNC94822.1"/>
    </source>
</evidence>
<dbReference type="AlphaFoldDB" id="A0A0L0GK08"/>